<evidence type="ECO:0000313" key="3">
    <source>
        <dbReference type="Proteomes" id="UP000887013"/>
    </source>
</evidence>
<feature type="compositionally biased region" description="Basic and acidic residues" evidence="1">
    <location>
        <begin position="527"/>
        <end position="537"/>
    </location>
</feature>
<name>A0A8X6TF07_NEPPI</name>
<organism evidence="2 3">
    <name type="scientific">Nephila pilipes</name>
    <name type="common">Giant wood spider</name>
    <name type="synonym">Nephila maculata</name>
    <dbReference type="NCBI Taxonomy" id="299642"/>
    <lineage>
        <taxon>Eukaryota</taxon>
        <taxon>Metazoa</taxon>
        <taxon>Ecdysozoa</taxon>
        <taxon>Arthropoda</taxon>
        <taxon>Chelicerata</taxon>
        <taxon>Arachnida</taxon>
        <taxon>Araneae</taxon>
        <taxon>Araneomorphae</taxon>
        <taxon>Entelegynae</taxon>
        <taxon>Araneoidea</taxon>
        <taxon>Nephilidae</taxon>
        <taxon>Nephila</taxon>
    </lineage>
</organism>
<dbReference type="EMBL" id="BMAW01103163">
    <property type="protein sequence ID" value="GFT07847.1"/>
    <property type="molecule type" value="Genomic_DNA"/>
</dbReference>
<sequence length="548" mass="61699">MYFLFSGNFSRGEKELQQSVEALIKRSLEFPSGDVNGYPALLTHKTSDLLREAEHMLNRVKNLKERRWVKAFILRLKLLTGVLENSVVQNTDDKFSQNASLSYASVSQISTPIHGSTNISIIQQQAEMTATYPVTEAQMKQMLAMNNLGSERQAATSPGLASLMTEKKSNGEQDDELVKELEDLRKIINVDNQKNLPSPNDKEAGNGANLMVKEPEKTAVKEAEKISTITEAASPVKIPARILPSKRMDPSLTDFFIENEIILFKQSLAREVAEMQRLGIVDGDLPYEFLHKVDEYLTLDPNSEHASIIYKQERPIEDMGGLNSNIVDPYNANFWRSPPAVFPTYRSFKDITTNDSIPGIHTGIAPIDQPIFNRQFQTANAHPRANLHLNPAGIQKMIEKLQKENVKFWLKTARAKIAERQNSNGNPNQFLHPDNNSPNNPSMGMIPVNPAYTHVAYPHLINLNRQNPPVSRNIIYGKSITSNIDLNHNTDNEFSDEMKRELRDGKVILLSDSVVRSNFEQNAKSPNETKDGTIEKRKIPKNNSTETK</sequence>
<accession>A0A8X6TF07</accession>
<gene>
    <name evidence="2" type="primary">NCL1_07619</name>
    <name evidence="2" type="ORF">NPIL_574351</name>
</gene>
<evidence type="ECO:0000256" key="1">
    <source>
        <dbReference type="SAM" id="MobiDB-lite"/>
    </source>
</evidence>
<keyword evidence="3" id="KW-1185">Reference proteome</keyword>
<comment type="caution">
    <text evidence="2">The sequence shown here is derived from an EMBL/GenBank/DDBJ whole genome shotgun (WGS) entry which is preliminary data.</text>
</comment>
<evidence type="ECO:0000313" key="2">
    <source>
        <dbReference type="EMBL" id="GFT07847.1"/>
    </source>
</evidence>
<dbReference type="AlphaFoldDB" id="A0A8X6TF07"/>
<dbReference type="OrthoDB" id="6430995at2759"/>
<proteinExistence type="predicted"/>
<dbReference type="Proteomes" id="UP000887013">
    <property type="component" value="Unassembled WGS sequence"/>
</dbReference>
<reference evidence="2" key="1">
    <citation type="submission" date="2020-08" db="EMBL/GenBank/DDBJ databases">
        <title>Multicomponent nature underlies the extraordinary mechanical properties of spider dragline silk.</title>
        <authorList>
            <person name="Kono N."/>
            <person name="Nakamura H."/>
            <person name="Mori M."/>
            <person name="Yoshida Y."/>
            <person name="Ohtoshi R."/>
            <person name="Malay A.D."/>
            <person name="Moran D.A.P."/>
            <person name="Tomita M."/>
            <person name="Numata K."/>
            <person name="Arakawa K."/>
        </authorList>
    </citation>
    <scope>NUCLEOTIDE SEQUENCE</scope>
</reference>
<feature type="region of interest" description="Disordered" evidence="1">
    <location>
        <begin position="519"/>
        <end position="548"/>
    </location>
</feature>
<protein>
    <submittedName>
        <fullName evidence="2">Uncharacterized protein</fullName>
    </submittedName>
</protein>